<name>A0A1W2DS67_9HYPH</name>
<organism evidence="1 2">
    <name type="scientific">Fulvimarina manganoxydans</name>
    <dbReference type="NCBI Taxonomy" id="937218"/>
    <lineage>
        <taxon>Bacteria</taxon>
        <taxon>Pseudomonadati</taxon>
        <taxon>Pseudomonadota</taxon>
        <taxon>Alphaproteobacteria</taxon>
        <taxon>Hyphomicrobiales</taxon>
        <taxon>Aurantimonadaceae</taxon>
        <taxon>Fulvimarina</taxon>
    </lineage>
</organism>
<dbReference type="AlphaFoldDB" id="A0A1W2DS67"/>
<dbReference type="Proteomes" id="UP000192656">
    <property type="component" value="Unassembled WGS sequence"/>
</dbReference>
<dbReference type="SUPFAM" id="SSF50475">
    <property type="entry name" value="FMN-binding split barrel"/>
    <property type="match status" value="1"/>
</dbReference>
<gene>
    <name evidence="1" type="ORF">SAMN06297251_11777</name>
</gene>
<dbReference type="RefSeq" id="WP_084411623.1">
    <property type="nucleotide sequence ID" value="NZ_FWXR01000017.1"/>
</dbReference>
<evidence type="ECO:0000313" key="2">
    <source>
        <dbReference type="Proteomes" id="UP000192656"/>
    </source>
</evidence>
<dbReference type="Gene3D" id="2.30.110.10">
    <property type="entry name" value="Electron Transport, Fmn-binding Protein, Chain A"/>
    <property type="match status" value="1"/>
</dbReference>
<dbReference type="PANTHER" id="PTHR35802:SF1">
    <property type="entry name" value="PROTEASE SYNTHASE AND SPORULATION PROTEIN PAI 2"/>
    <property type="match status" value="1"/>
</dbReference>
<accession>A0A1W2DS67</accession>
<dbReference type="STRING" id="937218.SAMN06297251_11777"/>
<dbReference type="InterPro" id="IPR012349">
    <property type="entry name" value="Split_barrel_FMN-bd"/>
</dbReference>
<dbReference type="PANTHER" id="PTHR35802">
    <property type="entry name" value="PROTEASE SYNTHASE AND SPORULATION PROTEIN PAI 2"/>
    <property type="match status" value="1"/>
</dbReference>
<dbReference type="InterPro" id="IPR007396">
    <property type="entry name" value="TR_PAI2-type"/>
</dbReference>
<dbReference type="Pfam" id="PF04299">
    <property type="entry name" value="FMN_bind_2"/>
    <property type="match status" value="1"/>
</dbReference>
<reference evidence="1 2" key="1">
    <citation type="submission" date="2017-04" db="EMBL/GenBank/DDBJ databases">
        <authorList>
            <person name="Afonso C.L."/>
            <person name="Miller P.J."/>
            <person name="Scott M.A."/>
            <person name="Spackman E."/>
            <person name="Goraichik I."/>
            <person name="Dimitrov K.M."/>
            <person name="Suarez D.L."/>
            <person name="Swayne D.E."/>
        </authorList>
    </citation>
    <scope>NUCLEOTIDE SEQUENCE [LARGE SCALE GENOMIC DNA]</scope>
    <source>
        <strain evidence="1 2">CGMCC 1.10972</strain>
    </source>
</reference>
<dbReference type="OrthoDB" id="9794948at2"/>
<dbReference type="PIRSF" id="PIRSF010372">
    <property type="entry name" value="PaiB"/>
    <property type="match status" value="1"/>
</dbReference>
<protein>
    <submittedName>
        <fullName evidence="1">Negative transcriptional regulator, PaiB family</fullName>
    </submittedName>
</protein>
<dbReference type="EMBL" id="FWXR01000017">
    <property type="protein sequence ID" value="SMD00334.1"/>
    <property type="molecule type" value="Genomic_DNA"/>
</dbReference>
<keyword evidence="2" id="KW-1185">Reference proteome</keyword>
<proteinExistence type="predicted"/>
<evidence type="ECO:0000313" key="1">
    <source>
        <dbReference type="EMBL" id="SMD00334.1"/>
    </source>
</evidence>
<sequence length="220" mass="24003">MYAPPLSRWSDRDELVEAIARLRFATLVTHIDGRYFASPVPMVVRRDGDEVFLETHLARANPHSAIFMGSEAGGAKPSLAIFQGPDAYISPSYYPSKAEHGKVVPTWTYTAVQAEGPVSALSDRKTLLAHLGALTDANEANRERPWSVSDAPADFIDKLTRSIVGLSMHVTRLDGAQKLNQHKPDVDRAGAMTHLSGSTRPGEAAVSELMSEVERLRGQL</sequence>